<name>A0A1V8TUS3_9PEZI</name>
<dbReference type="EMBL" id="NAJO01000001">
    <property type="protein sequence ID" value="OQO15097.1"/>
    <property type="molecule type" value="Genomic_DNA"/>
</dbReference>
<dbReference type="InParanoid" id="A0A1V8TUS3"/>
<dbReference type="Proteomes" id="UP000192596">
    <property type="component" value="Unassembled WGS sequence"/>
</dbReference>
<accession>A0A1V8TUS3</accession>
<sequence length="555" mass="59941">MKCPLSDRCTGVFTSPSALLFHLESNTWKSGMTREKQNSVVAKYDVNRHITGASGTVSHAAVENDRGVSATALPRSTPTIDSLSILDASGVVLTPTNMSVGHSIAPANGTYAGSTLSASSGVMLTPSASIVGSEGYGEGSSMPGPSVRHHAAREWYFLNGASPVVTPTSFSLSMAINPNAAGQWPGHLCSCTFRKQYDLQQHLGSITHAPSIFHCPTALLGLSGSTKKMRSFKTLSGLAQHLEAGACIGGTGVLGMIAEMVEREIERAGGGKEDQEAILELCSELLEAALENFALAGITPNRASCGFDTRAAPYNIPFGVGAMRRQLVRLDVALREGHMRMLGGEVHLTLQAIARSRCPVVDLNLGGTPKDQLSNSSAFEITLAPWNAPWANLARLRVVLGLSNINLDFHNGQSPFHIWLSSLHALQEFNVAFEWPEYRHLRIYNGSLESIDAEDLTSVNPEKMHTEAGEVVDLDPCRREMTTADGDFDFYISGTPDRVKAAFLEQIDLLDFEEDVGSELSDDSMESDWNVRSWDALLEQDDVEPDREAELLAPL</sequence>
<proteinExistence type="predicted"/>
<comment type="caution">
    <text evidence="1">The sequence shown here is derived from an EMBL/GenBank/DDBJ whole genome shotgun (WGS) entry which is preliminary data.</text>
</comment>
<evidence type="ECO:0000313" key="2">
    <source>
        <dbReference type="Proteomes" id="UP000192596"/>
    </source>
</evidence>
<organism evidence="1 2">
    <name type="scientific">Cryoendolithus antarcticus</name>
    <dbReference type="NCBI Taxonomy" id="1507870"/>
    <lineage>
        <taxon>Eukaryota</taxon>
        <taxon>Fungi</taxon>
        <taxon>Dikarya</taxon>
        <taxon>Ascomycota</taxon>
        <taxon>Pezizomycotina</taxon>
        <taxon>Dothideomycetes</taxon>
        <taxon>Dothideomycetidae</taxon>
        <taxon>Cladosporiales</taxon>
        <taxon>Cladosporiaceae</taxon>
        <taxon>Cryoendolithus</taxon>
    </lineage>
</organism>
<protein>
    <recommendedName>
        <fullName evidence="3">C2H2-type domain-containing protein</fullName>
    </recommendedName>
</protein>
<evidence type="ECO:0008006" key="3">
    <source>
        <dbReference type="Google" id="ProtNLM"/>
    </source>
</evidence>
<evidence type="ECO:0000313" key="1">
    <source>
        <dbReference type="EMBL" id="OQO15097.1"/>
    </source>
</evidence>
<dbReference type="OrthoDB" id="6077919at2759"/>
<dbReference type="AlphaFoldDB" id="A0A1V8TUS3"/>
<keyword evidence="2" id="KW-1185">Reference proteome</keyword>
<gene>
    <name evidence="1" type="ORF">B0A48_00479</name>
</gene>
<reference evidence="2" key="1">
    <citation type="submission" date="2017-03" db="EMBL/GenBank/DDBJ databases">
        <title>Genomes of endolithic fungi from Antarctica.</title>
        <authorList>
            <person name="Coleine C."/>
            <person name="Masonjones S."/>
            <person name="Stajich J.E."/>
        </authorList>
    </citation>
    <scope>NUCLEOTIDE SEQUENCE [LARGE SCALE GENOMIC DNA]</scope>
    <source>
        <strain evidence="2">CCFEE 5527</strain>
    </source>
</reference>